<evidence type="ECO:0000259" key="4">
    <source>
        <dbReference type="PROSITE" id="PS50111"/>
    </source>
</evidence>
<gene>
    <name evidence="5" type="ORF">NDM98_11690</name>
</gene>
<keyword evidence="1 3" id="KW-0807">Transducer</keyword>
<dbReference type="PANTHER" id="PTHR32089">
    <property type="entry name" value="METHYL-ACCEPTING CHEMOTAXIS PROTEIN MCPB"/>
    <property type="match status" value="1"/>
</dbReference>
<protein>
    <submittedName>
        <fullName evidence="5">Methyl-accepting chemotaxis protein</fullName>
    </submittedName>
</protein>
<dbReference type="InterPro" id="IPR004089">
    <property type="entry name" value="MCPsignal_dom"/>
</dbReference>
<proteinExistence type="inferred from homology"/>
<sequence length="163" mass="17843">MSSQLNERAETGIERSKDLLTNINVIASLSTKNVDTLSELQNKAESIQGIVKTIQGFASQTNLLALNAAIEAARAGEHGRGFDVVAKEVRKLSKQIENSVIEIRDSIKAITNEVHTISAGTIQAKEHTLENQNQVHITLKDFESMSSDAATLDKEAKEFKQII</sequence>
<dbReference type="EMBL" id="JAMQJY010000001">
    <property type="protein sequence ID" value="MCM2676093.1"/>
    <property type="molecule type" value="Genomic_DNA"/>
</dbReference>
<dbReference type="PANTHER" id="PTHR32089:SF112">
    <property type="entry name" value="LYSOZYME-LIKE PROTEIN-RELATED"/>
    <property type="match status" value="1"/>
</dbReference>
<evidence type="ECO:0000256" key="2">
    <source>
        <dbReference type="ARBA" id="ARBA00029447"/>
    </source>
</evidence>
<dbReference type="InterPro" id="IPR004090">
    <property type="entry name" value="Chemotax_Me-accpt_rcpt"/>
</dbReference>
<dbReference type="SMART" id="SM00283">
    <property type="entry name" value="MA"/>
    <property type="match status" value="1"/>
</dbReference>
<reference evidence="5" key="1">
    <citation type="submission" date="2022-06" db="EMBL/GenBank/DDBJ databases">
        <title>Alkalicoccobacillus porphyridii sp. nov., isolated from a marine red alga, Porphyridium purpureum and reclassification of Shouchella plakortidis and Shouchella gibsonii as Alkalicoccobacillus plakortidis comb. nov. and Alkalicoccobacillus gibsonii comb. nov.</title>
        <authorList>
            <person name="Kim K.H."/>
            <person name="Lee J.K."/>
            <person name="Han D.M."/>
            <person name="Baek J.H."/>
            <person name="Jeon C.O."/>
        </authorList>
    </citation>
    <scope>NUCLEOTIDE SEQUENCE</scope>
    <source>
        <strain evidence="5">DSM 19153</strain>
    </source>
</reference>
<dbReference type="Pfam" id="PF00015">
    <property type="entry name" value="MCPsignal"/>
    <property type="match status" value="1"/>
</dbReference>
<feature type="domain" description="Methyl-accepting transducer" evidence="4">
    <location>
        <begin position="1"/>
        <end position="163"/>
    </location>
</feature>
<name>A0ABT0XLA2_9BACI</name>
<dbReference type="Proteomes" id="UP001203665">
    <property type="component" value="Unassembled WGS sequence"/>
</dbReference>
<evidence type="ECO:0000313" key="5">
    <source>
        <dbReference type="EMBL" id="MCM2676093.1"/>
    </source>
</evidence>
<dbReference type="RefSeq" id="WP_251609119.1">
    <property type="nucleotide sequence ID" value="NZ_JAMQJY010000001.1"/>
</dbReference>
<dbReference type="Gene3D" id="1.10.287.950">
    <property type="entry name" value="Methyl-accepting chemotaxis protein"/>
    <property type="match status" value="1"/>
</dbReference>
<keyword evidence="6" id="KW-1185">Reference proteome</keyword>
<evidence type="ECO:0000256" key="1">
    <source>
        <dbReference type="ARBA" id="ARBA00023224"/>
    </source>
</evidence>
<evidence type="ECO:0000256" key="3">
    <source>
        <dbReference type="PROSITE-ProRule" id="PRU00284"/>
    </source>
</evidence>
<accession>A0ABT0XLA2</accession>
<evidence type="ECO:0000313" key="6">
    <source>
        <dbReference type="Proteomes" id="UP001203665"/>
    </source>
</evidence>
<dbReference type="SUPFAM" id="SSF58104">
    <property type="entry name" value="Methyl-accepting chemotaxis protein (MCP) signaling domain"/>
    <property type="match status" value="1"/>
</dbReference>
<dbReference type="PRINTS" id="PR00260">
    <property type="entry name" value="CHEMTRNSDUCR"/>
</dbReference>
<comment type="similarity">
    <text evidence="2">Belongs to the methyl-accepting chemotaxis (MCP) protein family.</text>
</comment>
<dbReference type="PROSITE" id="PS50111">
    <property type="entry name" value="CHEMOTAXIS_TRANSDUC_2"/>
    <property type="match status" value="1"/>
</dbReference>
<organism evidence="5 6">
    <name type="scientific">Alkalicoccobacillus plakortidis</name>
    <dbReference type="NCBI Taxonomy" id="444060"/>
    <lineage>
        <taxon>Bacteria</taxon>
        <taxon>Bacillati</taxon>
        <taxon>Bacillota</taxon>
        <taxon>Bacilli</taxon>
        <taxon>Bacillales</taxon>
        <taxon>Bacillaceae</taxon>
        <taxon>Alkalicoccobacillus</taxon>
    </lineage>
</organism>
<comment type="caution">
    <text evidence="5">The sequence shown here is derived from an EMBL/GenBank/DDBJ whole genome shotgun (WGS) entry which is preliminary data.</text>
</comment>